<organism evidence="1 2">
    <name type="scientific">Pseudonocardia oroxyli</name>
    <dbReference type="NCBI Taxonomy" id="366584"/>
    <lineage>
        <taxon>Bacteria</taxon>
        <taxon>Bacillati</taxon>
        <taxon>Actinomycetota</taxon>
        <taxon>Actinomycetes</taxon>
        <taxon>Pseudonocardiales</taxon>
        <taxon>Pseudonocardiaceae</taxon>
        <taxon>Pseudonocardia</taxon>
    </lineage>
</organism>
<reference evidence="1 2" key="1">
    <citation type="submission" date="2016-10" db="EMBL/GenBank/DDBJ databases">
        <authorList>
            <person name="de Groot N.N."/>
        </authorList>
    </citation>
    <scope>NUCLEOTIDE SEQUENCE [LARGE SCALE GENOMIC DNA]</scope>
    <source>
        <strain evidence="1 2">CGMCC 4.3143</strain>
    </source>
</reference>
<keyword evidence="2" id="KW-1185">Reference proteome</keyword>
<evidence type="ECO:0008006" key="3">
    <source>
        <dbReference type="Google" id="ProtNLM"/>
    </source>
</evidence>
<name>A0A1G7T1P5_PSEOR</name>
<dbReference type="OrthoDB" id="7067492at2"/>
<dbReference type="EMBL" id="FNBE01000010">
    <property type="protein sequence ID" value="SDG29002.1"/>
    <property type="molecule type" value="Genomic_DNA"/>
</dbReference>
<evidence type="ECO:0000313" key="2">
    <source>
        <dbReference type="Proteomes" id="UP000198967"/>
    </source>
</evidence>
<dbReference type="Proteomes" id="UP000198967">
    <property type="component" value="Unassembled WGS sequence"/>
</dbReference>
<sequence>MLTRTDYQDHFRHPVATSAPADRWARALFGARPSPGERFLWQVLLGLRLHAGPDTIAGWPVVERSPESVLLLTNSRWMTVTLQVTADDHEIALTTRVQYDRPVARVLWGAVLSRGHRALVPGVLRAAHV</sequence>
<protein>
    <recommendedName>
        <fullName evidence="3">DUF2867 domain-containing protein</fullName>
    </recommendedName>
</protein>
<gene>
    <name evidence="1" type="ORF">SAMN05216377_110166</name>
</gene>
<dbReference type="AlphaFoldDB" id="A0A1G7T1P5"/>
<dbReference type="RefSeq" id="WP_093085518.1">
    <property type="nucleotide sequence ID" value="NZ_FNBE01000010.1"/>
</dbReference>
<accession>A0A1G7T1P5</accession>
<proteinExistence type="predicted"/>
<evidence type="ECO:0000313" key="1">
    <source>
        <dbReference type="EMBL" id="SDG29002.1"/>
    </source>
</evidence>
<dbReference type="STRING" id="366584.SAMN05216377_110166"/>